<dbReference type="AlphaFoldDB" id="A0A8H6VU81"/>
<evidence type="ECO:0000313" key="1">
    <source>
        <dbReference type="EMBL" id="KAF7292126.1"/>
    </source>
</evidence>
<dbReference type="InterPro" id="IPR032675">
    <property type="entry name" value="LRR_dom_sf"/>
</dbReference>
<keyword evidence="2" id="KW-1185">Reference proteome</keyword>
<gene>
    <name evidence="1" type="ORF">MIND_01239600</name>
</gene>
<dbReference type="Proteomes" id="UP000636479">
    <property type="component" value="Unassembled WGS sequence"/>
</dbReference>
<organism evidence="1 2">
    <name type="scientific">Mycena indigotica</name>
    <dbReference type="NCBI Taxonomy" id="2126181"/>
    <lineage>
        <taxon>Eukaryota</taxon>
        <taxon>Fungi</taxon>
        <taxon>Dikarya</taxon>
        <taxon>Basidiomycota</taxon>
        <taxon>Agaricomycotina</taxon>
        <taxon>Agaricomycetes</taxon>
        <taxon>Agaricomycetidae</taxon>
        <taxon>Agaricales</taxon>
        <taxon>Marasmiineae</taxon>
        <taxon>Mycenaceae</taxon>
        <taxon>Mycena</taxon>
    </lineage>
</organism>
<sequence>MSPFAPSPFQSILATNAVPTASHRQDIRVFLTTPLAELAGLEEEVARLQVLVEESKIRLKAQKEVAGGYEALISPLRGLPDDLVRAIFLETLPVSRAAAFVADEGPMLLCRVCRAWKELALTTPRLWASMHIVFPEVTRVPRVVAMVSTWLACSGAVPLSISIVASRMCGREANYQLQPLLALLIPHARRWQSLEIEFHPEDKSHDILGQLRTEEVPLLRHFKMSFYHHPSGYDVYAPPPLLTYPFLRTPSLRSFNYTGQHSTAPRIVPWANLHHLKLFIYESNSGAQVLPSIVHARQLRTLDISIRDEFGPIPEAELQVTFPYLEELRIDTYDPESAKHFLRALHAPQLTRLMHSVFRAPADMAEPLRLAKESIRGLSEFEVVLRACSLEHLRALLHAMPTLESLTVVGEPHGLAAHWDEHDAEFLELFVPPLGAPPVVPLLRVLKLSQVTWTANATILGVLRGRVGQSAIDNGLEALRMVEIDFGRARGKNEELASEGGVKEAVNAGTLELVVKYRPQMGWTYSLLEGTERDEVETYYDEY</sequence>
<proteinExistence type="predicted"/>
<evidence type="ECO:0000313" key="2">
    <source>
        <dbReference type="Proteomes" id="UP000636479"/>
    </source>
</evidence>
<dbReference type="RefSeq" id="XP_037214853.1">
    <property type="nucleotide sequence ID" value="XM_037368885.1"/>
</dbReference>
<comment type="caution">
    <text evidence="1">The sequence shown here is derived from an EMBL/GenBank/DDBJ whole genome shotgun (WGS) entry which is preliminary data.</text>
</comment>
<dbReference type="Gene3D" id="3.80.10.10">
    <property type="entry name" value="Ribonuclease Inhibitor"/>
    <property type="match status" value="1"/>
</dbReference>
<dbReference type="EMBL" id="JACAZF010000012">
    <property type="protein sequence ID" value="KAF7292126.1"/>
    <property type="molecule type" value="Genomic_DNA"/>
</dbReference>
<protein>
    <submittedName>
        <fullName evidence="1">F-box domain-containing protein</fullName>
    </submittedName>
</protein>
<dbReference type="OrthoDB" id="3365698at2759"/>
<name>A0A8H6VU81_9AGAR</name>
<reference evidence="1" key="1">
    <citation type="submission" date="2020-05" db="EMBL/GenBank/DDBJ databases">
        <title>Mycena genomes resolve the evolution of fungal bioluminescence.</title>
        <authorList>
            <person name="Tsai I.J."/>
        </authorList>
    </citation>
    <scope>NUCLEOTIDE SEQUENCE</scope>
    <source>
        <strain evidence="1">171206Taipei</strain>
    </source>
</reference>
<accession>A0A8H6VU81</accession>
<dbReference type="GeneID" id="59351401"/>